<dbReference type="EMBL" id="MU266609">
    <property type="protein sequence ID" value="KAH7920044.1"/>
    <property type="molecule type" value="Genomic_DNA"/>
</dbReference>
<dbReference type="Proteomes" id="UP000790709">
    <property type="component" value="Unassembled WGS sequence"/>
</dbReference>
<sequence length="958" mass="108759">MPATPEHRCGHCRKTLPTLGGLKKHIAKRKECRQKWEEQILRTCDSVNVFDDDAAEVPDHHTDAAAAADPSDREDSTMGDIDIEGIFSPPPPPHQSKRARVEEVGDEGDLPSRGRYFEPYPRNAAADLGEGKTTFEQYSDHQKDTGERRWGPFDDQEEWELAEWLIKSLGQTRTDEYLKLPITKNRTKPSFHNNREFLRKVDQLPKGPGWSCKKVTVTGNRVGDNAEMLGEEVELWLRDPVECVKELIGNPMFDGHIAYAPERAFADQGGTQRIIDDMWTADWWWQKQDVLPEGAVVAPLILASDKTSLSQFRGDKSAWPVYLTIGNIAKEKRRQVSARAMILIGYLPVTKLDCFTDDTCSLAGYRLFHHCMSLLLKPLIDAGKDGVEMVCADSTIRRVFPILAAYVADFPEQCLVACCKESRCPRCVVSAQDRGEPLQSLLRDREKTLQTLQRQKYGKKPKKFEEEGLRAVYKPFWAELPHADIFSSFTPDLLHQLHKGVFKDHLVQWCMDIVGPDEIDARFKAMADYPGLRHFKKGISHVRQWTGTEHKEMQRVFVGLLAGAVPPRVLAVVRALLDFIYLAQLRLHTPDTLAALDACVAAFHANKAVLVELEIRRHFRIPKLHQIEHYVNAIRLFGALDGFNSELPERLHIDFAKEAYRASNKRDYEEQMTLWLQRQESAFLQSSYLVWLERNSSANMVAEGSYNSDSDNEEDLLEPLEHPIPAPPNSSNPSHSLAKGCPFPGTSVQQLQTAYGATEFLPALTAFLEEHLPRCSIKPGPPDRFDVYKQVIINSPANPRASEKPTRFRVRTTPAIPPSPNGRKPGSPARFDMALVKVGNDGSNFDGLQVAQVRAIFRLPRQFGSYSRPLAYVEWFTPLRSRDPITSMYQTTRSTRRLHRNASVIHLDELIRPCHLIPKHSAHIDKQLTNVNVYETATTFFLNHFIDVDLFCMHEGIR</sequence>
<protein>
    <submittedName>
        <fullName evidence="1">Uncharacterized protein</fullName>
    </submittedName>
</protein>
<keyword evidence="2" id="KW-1185">Reference proteome</keyword>
<reference evidence="1" key="1">
    <citation type="journal article" date="2021" name="New Phytol.">
        <title>Evolutionary innovations through gain and loss of genes in the ectomycorrhizal Boletales.</title>
        <authorList>
            <person name="Wu G."/>
            <person name="Miyauchi S."/>
            <person name="Morin E."/>
            <person name="Kuo A."/>
            <person name="Drula E."/>
            <person name="Varga T."/>
            <person name="Kohler A."/>
            <person name="Feng B."/>
            <person name="Cao Y."/>
            <person name="Lipzen A."/>
            <person name="Daum C."/>
            <person name="Hundley H."/>
            <person name="Pangilinan J."/>
            <person name="Johnson J."/>
            <person name="Barry K."/>
            <person name="LaButti K."/>
            <person name="Ng V."/>
            <person name="Ahrendt S."/>
            <person name="Min B."/>
            <person name="Choi I.G."/>
            <person name="Park H."/>
            <person name="Plett J.M."/>
            <person name="Magnuson J."/>
            <person name="Spatafora J.W."/>
            <person name="Nagy L.G."/>
            <person name="Henrissat B."/>
            <person name="Grigoriev I.V."/>
            <person name="Yang Z.L."/>
            <person name="Xu J."/>
            <person name="Martin F.M."/>
        </authorList>
    </citation>
    <scope>NUCLEOTIDE SEQUENCE</scope>
    <source>
        <strain evidence="1">KUC20120723A-06</strain>
    </source>
</reference>
<organism evidence="1 2">
    <name type="scientific">Leucogyrophana mollusca</name>
    <dbReference type="NCBI Taxonomy" id="85980"/>
    <lineage>
        <taxon>Eukaryota</taxon>
        <taxon>Fungi</taxon>
        <taxon>Dikarya</taxon>
        <taxon>Basidiomycota</taxon>
        <taxon>Agaricomycotina</taxon>
        <taxon>Agaricomycetes</taxon>
        <taxon>Agaricomycetidae</taxon>
        <taxon>Boletales</taxon>
        <taxon>Boletales incertae sedis</taxon>
        <taxon>Leucogyrophana</taxon>
    </lineage>
</organism>
<evidence type="ECO:0000313" key="2">
    <source>
        <dbReference type="Proteomes" id="UP000790709"/>
    </source>
</evidence>
<evidence type="ECO:0000313" key="1">
    <source>
        <dbReference type="EMBL" id="KAH7920044.1"/>
    </source>
</evidence>
<gene>
    <name evidence="1" type="ORF">BV22DRAFT_1107884</name>
</gene>
<name>A0ACB8B464_9AGAM</name>
<proteinExistence type="predicted"/>
<comment type="caution">
    <text evidence="1">The sequence shown here is derived from an EMBL/GenBank/DDBJ whole genome shotgun (WGS) entry which is preliminary data.</text>
</comment>
<accession>A0ACB8B464</accession>